<sequence>MEIKVKVKDSTHQLQIFKYKLSLDQKVRDLIALLTDDLPYLTHEVSKLTYGEYSYSELYEMKLNKLFDALNKAKLSSDDLTLELSILESKDKNIAHLDLDYTQFIKMSDLYIDIKKTYRVPNSTIFYIQQNGEQYVIRKEENHLEFYSFRQQFDEAFKEDDRLPFFAIEYKSKDEMSQKDIHWIKKYRYPKKEKENPFIHIEVARISQSILDDITRLIHRLYTIIGRFERGKVPFTEVDKLPTYIEQDGKVTIGYVPILQLERILQQKKSPNN</sequence>
<dbReference type="AlphaFoldDB" id="A0AAF0YKQ0"/>
<accession>A0AAF0YKQ0</accession>
<dbReference type="EMBL" id="CP136964">
    <property type="protein sequence ID" value="WOS96132.1"/>
    <property type="molecule type" value="Genomic_DNA"/>
</dbReference>
<protein>
    <submittedName>
        <fullName evidence="1">Uncharacterized protein</fullName>
    </submittedName>
</protein>
<proteinExistence type="predicted"/>
<name>A0AAF0YKQ0_9STAP</name>
<dbReference type="RefSeq" id="WP_068127922.1">
    <property type="nucleotide sequence ID" value="NZ_CP136964.1"/>
</dbReference>
<dbReference type="Proteomes" id="UP000243626">
    <property type="component" value="Chromosome"/>
</dbReference>
<evidence type="ECO:0000313" key="1">
    <source>
        <dbReference type="EMBL" id="WOS96132.1"/>
    </source>
</evidence>
<organism evidence="1 2">
    <name type="scientific">Nosocomiicoccus massiliensis</name>
    <dbReference type="NCBI Taxonomy" id="1232430"/>
    <lineage>
        <taxon>Bacteria</taxon>
        <taxon>Bacillati</taxon>
        <taxon>Bacillota</taxon>
        <taxon>Bacilli</taxon>
        <taxon>Bacillales</taxon>
        <taxon>Staphylococcaceae</taxon>
        <taxon>Nosocomiicoccus</taxon>
    </lineage>
</organism>
<reference evidence="2" key="1">
    <citation type="submission" date="2017-09" db="EMBL/GenBank/DDBJ databases">
        <title>Bacterial strain isolated from the female urinary microbiota.</title>
        <authorList>
            <person name="Thomas-White K."/>
            <person name="Kumar N."/>
            <person name="Forster S."/>
            <person name="Putonti C."/>
            <person name="Lawley T."/>
            <person name="Wolfe A.J."/>
        </authorList>
    </citation>
    <scope>NUCLEOTIDE SEQUENCE [LARGE SCALE GENOMIC DNA]</scope>
    <source>
        <strain evidence="2">UMB0959</strain>
    </source>
</reference>
<dbReference type="KEGG" id="nmy:CJ229_008620"/>
<keyword evidence="2" id="KW-1185">Reference proteome</keyword>
<gene>
    <name evidence="1" type="ORF">CJ229_008620</name>
</gene>
<evidence type="ECO:0000313" key="2">
    <source>
        <dbReference type="Proteomes" id="UP000243626"/>
    </source>
</evidence>